<keyword evidence="3" id="KW-1185">Reference proteome</keyword>
<evidence type="ECO:0000313" key="2">
    <source>
        <dbReference type="EMBL" id="KAG7174250.1"/>
    </source>
</evidence>
<sequence length="267" mass="30227">MMEKVGGRVARIKPDGVTSITSWVSSSLLQCKQRTPQRLSLTQASSQPSPFQNISDLFIDPRPDSEQNLRLLPRSDIWMMDGNFAMDPPKFMQLFVIRVPLGDTAVSVVYAILQRNTQDTYEELLKAVLDKCSVYFLCPDPSTVMLDFEQAIHQAITAVLGTEVTCHGCFYHSTQASWRKIQELGLTTIYKDSEGVKLFCGTVDILAFLPLEDIPAGIDYLRDHTPDGLEPFLTYFDQTYVTGSYRLARQYHDDDQVQAVHLRRIPP</sequence>
<dbReference type="InterPro" id="IPR018289">
    <property type="entry name" value="MULE_transposase_dom"/>
</dbReference>
<feature type="domain" description="MULE transposase" evidence="1">
    <location>
        <begin position="78"/>
        <end position="173"/>
    </location>
</feature>
<proteinExistence type="predicted"/>
<evidence type="ECO:0000313" key="3">
    <source>
        <dbReference type="Proteomes" id="UP000747542"/>
    </source>
</evidence>
<accession>A0A8J5N6W1</accession>
<evidence type="ECO:0000259" key="1">
    <source>
        <dbReference type="Pfam" id="PF10551"/>
    </source>
</evidence>
<dbReference type="EMBL" id="JAHLQT010007678">
    <property type="protein sequence ID" value="KAG7174250.1"/>
    <property type="molecule type" value="Genomic_DNA"/>
</dbReference>
<gene>
    <name evidence="2" type="ORF">Hamer_G003161</name>
</gene>
<dbReference type="Proteomes" id="UP000747542">
    <property type="component" value="Unassembled WGS sequence"/>
</dbReference>
<dbReference type="AlphaFoldDB" id="A0A8J5N6W1"/>
<protein>
    <submittedName>
        <fullName evidence="2">Putative MULE transposase domain-containing protein 2</fullName>
    </submittedName>
</protein>
<organism evidence="2 3">
    <name type="scientific">Homarus americanus</name>
    <name type="common">American lobster</name>
    <dbReference type="NCBI Taxonomy" id="6706"/>
    <lineage>
        <taxon>Eukaryota</taxon>
        <taxon>Metazoa</taxon>
        <taxon>Ecdysozoa</taxon>
        <taxon>Arthropoda</taxon>
        <taxon>Crustacea</taxon>
        <taxon>Multicrustacea</taxon>
        <taxon>Malacostraca</taxon>
        <taxon>Eumalacostraca</taxon>
        <taxon>Eucarida</taxon>
        <taxon>Decapoda</taxon>
        <taxon>Pleocyemata</taxon>
        <taxon>Astacidea</taxon>
        <taxon>Nephropoidea</taxon>
        <taxon>Nephropidae</taxon>
        <taxon>Homarus</taxon>
    </lineage>
</organism>
<comment type="caution">
    <text evidence="2">The sequence shown here is derived from an EMBL/GenBank/DDBJ whole genome shotgun (WGS) entry which is preliminary data.</text>
</comment>
<dbReference type="Pfam" id="PF10551">
    <property type="entry name" value="MULE"/>
    <property type="match status" value="1"/>
</dbReference>
<reference evidence="2" key="1">
    <citation type="journal article" date="2021" name="Sci. Adv.">
        <title>The American lobster genome reveals insights on longevity, neural, and immune adaptations.</title>
        <authorList>
            <person name="Polinski J.M."/>
            <person name="Zimin A.V."/>
            <person name="Clark K.F."/>
            <person name="Kohn A.B."/>
            <person name="Sadowski N."/>
            <person name="Timp W."/>
            <person name="Ptitsyn A."/>
            <person name="Khanna P."/>
            <person name="Romanova D.Y."/>
            <person name="Williams P."/>
            <person name="Greenwood S.J."/>
            <person name="Moroz L.L."/>
            <person name="Walt D.R."/>
            <person name="Bodnar A.G."/>
        </authorList>
    </citation>
    <scope>NUCLEOTIDE SEQUENCE</scope>
    <source>
        <strain evidence="2">GMGI-L3</strain>
    </source>
</reference>
<name>A0A8J5N6W1_HOMAM</name>